<feature type="active site" evidence="6">
    <location>
        <position position="73"/>
    </location>
</feature>
<keyword evidence="2 6" id="KW-0489">Methyltransferase</keyword>
<keyword evidence="9" id="KW-1185">Reference proteome</keyword>
<evidence type="ECO:0000256" key="3">
    <source>
        <dbReference type="ARBA" id="ARBA00022679"/>
    </source>
</evidence>
<dbReference type="InterPro" id="IPR001525">
    <property type="entry name" value="C5_MeTfrase"/>
</dbReference>
<evidence type="ECO:0000313" key="8">
    <source>
        <dbReference type="EMBL" id="WLQ33611.1"/>
    </source>
</evidence>
<evidence type="ECO:0000256" key="1">
    <source>
        <dbReference type="ARBA" id="ARBA00011975"/>
    </source>
</evidence>
<dbReference type="InterPro" id="IPR029063">
    <property type="entry name" value="SAM-dependent_MTases_sf"/>
</dbReference>
<organism evidence="8 9">
    <name type="scientific">Streptomyces castrisilvae</name>
    <dbReference type="NCBI Taxonomy" id="3033811"/>
    <lineage>
        <taxon>Bacteria</taxon>
        <taxon>Bacillati</taxon>
        <taxon>Actinomycetota</taxon>
        <taxon>Actinomycetes</taxon>
        <taxon>Kitasatosporales</taxon>
        <taxon>Streptomycetaceae</taxon>
        <taxon>Streptomyces</taxon>
    </lineage>
</organism>
<comment type="similarity">
    <text evidence="6">Belongs to the class I-like SAM-binding methyltransferase superfamily. C5-methyltransferase family.</text>
</comment>
<keyword evidence="5" id="KW-0680">Restriction system</keyword>
<feature type="compositionally biased region" description="Basic and acidic residues" evidence="7">
    <location>
        <begin position="230"/>
        <end position="240"/>
    </location>
</feature>
<evidence type="ECO:0000256" key="7">
    <source>
        <dbReference type="SAM" id="MobiDB-lite"/>
    </source>
</evidence>
<evidence type="ECO:0000256" key="5">
    <source>
        <dbReference type="ARBA" id="ARBA00022747"/>
    </source>
</evidence>
<dbReference type="Pfam" id="PF00145">
    <property type="entry name" value="DNA_methylase"/>
    <property type="match status" value="2"/>
</dbReference>
<dbReference type="PANTHER" id="PTHR10629">
    <property type="entry name" value="CYTOSINE-SPECIFIC METHYLTRANSFERASE"/>
    <property type="match status" value="1"/>
</dbReference>
<dbReference type="Gene3D" id="3.90.120.10">
    <property type="entry name" value="DNA Methylase, subunit A, domain 2"/>
    <property type="match status" value="1"/>
</dbReference>
<dbReference type="SUPFAM" id="SSF53335">
    <property type="entry name" value="S-adenosyl-L-methionine-dependent methyltransferases"/>
    <property type="match status" value="1"/>
</dbReference>
<feature type="region of interest" description="Disordered" evidence="7">
    <location>
        <begin position="226"/>
        <end position="262"/>
    </location>
</feature>
<evidence type="ECO:0000256" key="2">
    <source>
        <dbReference type="ARBA" id="ARBA00022603"/>
    </source>
</evidence>
<keyword evidence="3 6" id="KW-0808">Transferase</keyword>
<dbReference type="PROSITE" id="PS00094">
    <property type="entry name" value="C5_MTASE_1"/>
    <property type="match status" value="1"/>
</dbReference>
<dbReference type="PRINTS" id="PR00105">
    <property type="entry name" value="C5METTRFRASE"/>
</dbReference>
<evidence type="ECO:0000256" key="4">
    <source>
        <dbReference type="ARBA" id="ARBA00022691"/>
    </source>
</evidence>
<sequence>MNTLPVLDLFAGPGGWSQGLRALGIREIGIEIDPAACATRAAAGHTTIRADVATYATAPLRRKVSGLIASPPCQTFSTAGLRAGNDDMDLCHQALDDIARGNDTRATLRATCADPRSLLVVEPLRYALDLRPEWIALEEVPAVVPLFEHTAHLLHRIGYSTWVGVLNSADFGLPQTRRRAFLLASRTRPALSPEPTHTNVPQFDLFGACLSPWASMADALDLPPGIKVNTRGDRPTDNKGRAAGGNEFSADGPSNALTGRSRSWKLRSGQGWKLPAGRSAGNGIARFERAISEPSFTITGSANRCKWVRDGVEERNLALAEAAVLQSFPADYPWAGSRTKQFEQIGNAVPPLLATAALRPLLTAALEAAA</sequence>
<dbReference type="GO" id="GO:0003886">
    <property type="term" value="F:DNA (cytosine-5-)-methyltransferase activity"/>
    <property type="evidence" value="ECO:0007669"/>
    <property type="project" value="UniProtKB-EC"/>
</dbReference>
<reference evidence="8 9" key="1">
    <citation type="submission" date="2023-03" db="EMBL/GenBank/DDBJ databases">
        <title>Isolation and description of six Streptomyces strains from soil environments, able to metabolize different microbial glucans.</title>
        <authorList>
            <person name="Widen T."/>
            <person name="Larsbrink J."/>
        </authorList>
    </citation>
    <scope>NUCLEOTIDE SEQUENCE [LARGE SCALE GENOMIC DNA]</scope>
    <source>
        <strain evidence="8 9">Mut1</strain>
    </source>
</reference>
<dbReference type="PROSITE" id="PS51679">
    <property type="entry name" value="SAM_MT_C5"/>
    <property type="match status" value="1"/>
</dbReference>
<keyword evidence="4 6" id="KW-0949">S-adenosyl-L-methionine</keyword>
<accession>A0ABY9HH30</accession>
<evidence type="ECO:0000256" key="6">
    <source>
        <dbReference type="PROSITE-ProRule" id="PRU01016"/>
    </source>
</evidence>
<protein>
    <recommendedName>
        <fullName evidence="1">DNA (cytosine-5-)-methyltransferase</fullName>
        <ecNumber evidence="1">2.1.1.37</ecNumber>
    </recommendedName>
</protein>
<dbReference type="InterPro" id="IPR018117">
    <property type="entry name" value="C5_DNA_meth_AS"/>
</dbReference>
<dbReference type="Gene3D" id="3.40.50.150">
    <property type="entry name" value="Vaccinia Virus protein VP39"/>
    <property type="match status" value="1"/>
</dbReference>
<evidence type="ECO:0000313" key="9">
    <source>
        <dbReference type="Proteomes" id="UP001239522"/>
    </source>
</evidence>
<proteinExistence type="inferred from homology"/>
<name>A0ABY9HH30_9ACTN</name>
<gene>
    <name evidence="8" type="ORF">P8A18_09150</name>
</gene>
<dbReference type="EMBL" id="CP120997">
    <property type="protein sequence ID" value="WLQ33611.1"/>
    <property type="molecule type" value="Genomic_DNA"/>
</dbReference>
<dbReference type="RefSeq" id="WP_306053348.1">
    <property type="nucleotide sequence ID" value="NZ_CP120997.1"/>
</dbReference>
<dbReference type="PANTHER" id="PTHR10629:SF52">
    <property type="entry name" value="DNA (CYTOSINE-5)-METHYLTRANSFERASE 1"/>
    <property type="match status" value="1"/>
</dbReference>
<dbReference type="Proteomes" id="UP001239522">
    <property type="component" value="Chromosome"/>
</dbReference>
<dbReference type="InterPro" id="IPR050390">
    <property type="entry name" value="C5-Methyltransferase"/>
</dbReference>
<dbReference type="GO" id="GO:0032259">
    <property type="term" value="P:methylation"/>
    <property type="evidence" value="ECO:0007669"/>
    <property type="project" value="UniProtKB-KW"/>
</dbReference>
<dbReference type="EC" id="2.1.1.37" evidence="1"/>